<dbReference type="CDD" id="cd14297">
    <property type="entry name" value="UBA2_spUBP14_like"/>
    <property type="match status" value="1"/>
</dbReference>
<feature type="compositionally biased region" description="Polar residues" evidence="2">
    <location>
        <begin position="270"/>
        <end position="291"/>
    </location>
</feature>
<feature type="domain" description="EF-hand" evidence="5">
    <location>
        <begin position="83"/>
        <end position="108"/>
    </location>
</feature>
<dbReference type="EMBL" id="JAEPRA010000003">
    <property type="protein sequence ID" value="KAG2187801.1"/>
    <property type="molecule type" value="Genomic_DNA"/>
</dbReference>
<feature type="domain" description="EH" evidence="4">
    <location>
        <begin position="182"/>
        <end position="272"/>
    </location>
</feature>
<dbReference type="PANTHER" id="PTHR11216">
    <property type="entry name" value="EH DOMAIN"/>
    <property type="match status" value="1"/>
</dbReference>
<feature type="domain" description="EH" evidence="4">
    <location>
        <begin position="346"/>
        <end position="435"/>
    </location>
</feature>
<dbReference type="Pfam" id="PF00627">
    <property type="entry name" value="UBA"/>
    <property type="match status" value="1"/>
</dbReference>
<dbReference type="Pfam" id="PF12763">
    <property type="entry name" value="EH"/>
    <property type="match status" value="3"/>
</dbReference>
<feature type="coiled-coil region" evidence="1">
    <location>
        <begin position="507"/>
        <end position="660"/>
    </location>
</feature>
<feature type="compositionally biased region" description="Basic and acidic residues" evidence="2">
    <location>
        <begin position="679"/>
        <end position="688"/>
    </location>
</feature>
<reference evidence="6" key="1">
    <citation type="submission" date="2020-12" db="EMBL/GenBank/DDBJ databases">
        <title>Metabolic potential, ecology and presence of endohyphal bacteria is reflected in genomic diversity of Mucoromycotina.</title>
        <authorList>
            <person name="Muszewska A."/>
            <person name="Okrasinska A."/>
            <person name="Steczkiewicz K."/>
            <person name="Drgas O."/>
            <person name="Orlowska M."/>
            <person name="Perlinska-Lenart U."/>
            <person name="Aleksandrzak-Piekarczyk T."/>
            <person name="Szatraj K."/>
            <person name="Zielenkiewicz U."/>
            <person name="Pilsyk S."/>
            <person name="Malc E."/>
            <person name="Mieczkowski P."/>
            <person name="Kruszewska J.S."/>
            <person name="Biernat P."/>
            <person name="Pawlowska J."/>
        </authorList>
    </citation>
    <scope>NUCLEOTIDE SEQUENCE</scope>
    <source>
        <strain evidence="6">WA0000051536</strain>
    </source>
</reference>
<dbReference type="Gene3D" id="1.10.8.10">
    <property type="entry name" value="DNA helicase RuvA subunit, C-terminal domain"/>
    <property type="match status" value="1"/>
</dbReference>
<protein>
    <submittedName>
        <fullName evidence="6">Uncharacterized protein</fullName>
    </submittedName>
</protein>
<comment type="caution">
    <text evidence="6">The sequence shown here is derived from an EMBL/GenBank/DDBJ whole genome shotgun (WGS) entry which is preliminary data.</text>
</comment>
<dbReference type="SUPFAM" id="SSF47473">
    <property type="entry name" value="EF-hand"/>
    <property type="match status" value="3"/>
</dbReference>
<dbReference type="GO" id="GO:0005737">
    <property type="term" value="C:cytoplasm"/>
    <property type="evidence" value="ECO:0007669"/>
    <property type="project" value="TreeGrafter"/>
</dbReference>
<feature type="domain" description="UBA" evidence="3">
    <location>
        <begin position="1032"/>
        <end position="1073"/>
    </location>
</feature>
<dbReference type="AlphaFoldDB" id="A0A8H7QAH6"/>
<dbReference type="GO" id="GO:0005509">
    <property type="term" value="F:calcium ion binding"/>
    <property type="evidence" value="ECO:0007669"/>
    <property type="project" value="InterPro"/>
</dbReference>
<evidence type="ECO:0000259" key="4">
    <source>
        <dbReference type="PROSITE" id="PS50031"/>
    </source>
</evidence>
<feature type="region of interest" description="Disordered" evidence="2">
    <location>
        <begin position="956"/>
        <end position="1034"/>
    </location>
</feature>
<dbReference type="PROSITE" id="PS50030">
    <property type="entry name" value="UBA"/>
    <property type="match status" value="1"/>
</dbReference>
<evidence type="ECO:0000256" key="1">
    <source>
        <dbReference type="SAM" id="Coils"/>
    </source>
</evidence>
<sequence length="1073" mass="116649">MSSFRSGYTFGSADIAHSPRLPNSPTTAWDSALSTEDKRAYAQFFKFADEDNKGFVTGDEAVRFFARSGVPNQILAEHDFYKKAVDKDNSGILTQEAFSMALKLIGKAKSTRAASVSLVPNDFFIKACAQHGYAASSPLLTTSTPLPQFDGVTITNSPRLTSPFQTSSEDARGTTGEISAAAREKYSKMFLMAHPVNGVLDADSARNIFMKSNLSVDQLAKIWNLADIRHSGTLNQAEFVVAMHYIAGTMDGSITSLPSSLPPAIYNSAAGRSTPTSPVTRQFSGDRSLSPSFGHRFPSSSPSLQKQAIARQFTGSPLQAQASLSIASAFTAPTAANTHWDVTDQEKQKFDNFFDKIDARGTGFIQGNDAVEFFQNSRLPEGDLAQIWDLADTQQRGKLSREEFAVAMHLIHKRIGGQPIPRQLPITLTPPSLRPASQATPTFGSSSIASVPSPAFSSSVLSKPQASKSLIDDSDLLGDFDNNTQITADTNQVNQLQNQISDTISSTSNIRNQKLSIEETLAQLQKQKQEYSARLAQVQLAFNQENGDLQKLQETLSSEEPDLQRIRQEAEAAEANLTLLRNQKQDMERKIHDGRIESEQLRRRVTEIQEETKLLKLEIQNLQTSSRKQDMMLDVNRRQVTAADMDKSAATRELNEIREEHGLAPKDPTDFPNISKTQPSHELEKSDDVAEQSPFGSRPPTAQSFNQIFGSAFPARGESVTSPAMTMNSFDAAFEELASPTMNTSLPKERPYSPFTSMPTTLPPVDANVNQPQAQPSAADPFAPGAGQQKPITSFDDAFGDFEETNDDVTAPPLEEAPKPSSSAFDDSFLRKRGTDLTIQDEDDSSDDDDVVLSKVQAKNVSSPTTINTESAAPPVTEAPKQSGFDDFDEAFNGKLGEAQVAPTSGAKDFDQAFSTTFDEFDDSFEKPHQADEVKATNSKEKGKFGAFDFSDFEEKLDASSGGGVQDDLDSLFGSPSIPAGKSNVNPSAQALSFEDAFGGFDAPPTKTTTDAPAAQKPTSAPAEESSAVQVQPDDKEEIKQLVGMGFSRAQAVDALRRYDNNLEKATNFLLDN</sequence>
<name>A0A8H7QAH6_9FUNG</name>
<dbReference type="SMART" id="SM00165">
    <property type="entry name" value="UBA"/>
    <property type="match status" value="1"/>
</dbReference>
<dbReference type="SMART" id="SM00054">
    <property type="entry name" value="EFh"/>
    <property type="match status" value="5"/>
</dbReference>
<evidence type="ECO:0000313" key="7">
    <source>
        <dbReference type="Proteomes" id="UP000612746"/>
    </source>
</evidence>
<feature type="domain" description="EF-hand" evidence="5">
    <location>
        <begin position="36"/>
        <end position="71"/>
    </location>
</feature>
<dbReference type="GO" id="GO:0006897">
    <property type="term" value="P:endocytosis"/>
    <property type="evidence" value="ECO:0007669"/>
    <property type="project" value="TreeGrafter"/>
</dbReference>
<feature type="domain" description="EF-hand" evidence="5">
    <location>
        <begin position="379"/>
        <end position="414"/>
    </location>
</feature>
<dbReference type="InterPro" id="IPR000261">
    <property type="entry name" value="EH_dom"/>
</dbReference>
<gene>
    <name evidence="6" type="ORF">INT44_005491</name>
</gene>
<feature type="region of interest" description="Disordered" evidence="2">
    <location>
        <begin position="268"/>
        <end position="301"/>
    </location>
</feature>
<proteinExistence type="predicted"/>
<feature type="compositionally biased region" description="Polar residues" evidence="2">
    <location>
        <begin position="857"/>
        <end position="871"/>
    </location>
</feature>
<feature type="compositionally biased region" description="Low complexity" evidence="2">
    <location>
        <begin position="1002"/>
        <end position="1019"/>
    </location>
</feature>
<feature type="region of interest" description="Disordered" evidence="2">
    <location>
        <begin position="856"/>
        <end position="907"/>
    </location>
</feature>
<dbReference type="SUPFAM" id="SSF46934">
    <property type="entry name" value="UBA-like"/>
    <property type="match status" value="1"/>
</dbReference>
<keyword evidence="1" id="KW-0175">Coiled coil</keyword>
<dbReference type="Gene3D" id="1.10.238.10">
    <property type="entry name" value="EF-hand"/>
    <property type="match status" value="3"/>
</dbReference>
<dbReference type="Proteomes" id="UP000612746">
    <property type="component" value="Unassembled WGS sequence"/>
</dbReference>
<dbReference type="GO" id="GO:0016197">
    <property type="term" value="P:endosomal transport"/>
    <property type="evidence" value="ECO:0007669"/>
    <property type="project" value="TreeGrafter"/>
</dbReference>
<dbReference type="CDD" id="cd00052">
    <property type="entry name" value="EH"/>
    <property type="match status" value="3"/>
</dbReference>
<dbReference type="PROSITE" id="PS50031">
    <property type="entry name" value="EH"/>
    <property type="match status" value="2"/>
</dbReference>
<organism evidence="6 7">
    <name type="scientific">Umbelopsis vinacea</name>
    <dbReference type="NCBI Taxonomy" id="44442"/>
    <lineage>
        <taxon>Eukaryota</taxon>
        <taxon>Fungi</taxon>
        <taxon>Fungi incertae sedis</taxon>
        <taxon>Mucoromycota</taxon>
        <taxon>Mucoromycotina</taxon>
        <taxon>Umbelopsidomycetes</taxon>
        <taxon>Umbelopsidales</taxon>
        <taxon>Umbelopsidaceae</taxon>
        <taxon>Umbelopsis</taxon>
    </lineage>
</organism>
<evidence type="ECO:0000259" key="5">
    <source>
        <dbReference type="PROSITE" id="PS50222"/>
    </source>
</evidence>
<feature type="region of interest" description="Disordered" evidence="2">
    <location>
        <begin position="660"/>
        <end position="703"/>
    </location>
</feature>
<evidence type="ECO:0000256" key="2">
    <source>
        <dbReference type="SAM" id="MobiDB-lite"/>
    </source>
</evidence>
<evidence type="ECO:0000259" key="3">
    <source>
        <dbReference type="PROSITE" id="PS50030"/>
    </source>
</evidence>
<feature type="compositionally biased region" description="Basic and acidic residues" evidence="2">
    <location>
        <begin position="660"/>
        <end position="669"/>
    </location>
</feature>
<feature type="compositionally biased region" description="Acidic residues" evidence="2">
    <location>
        <begin position="798"/>
        <end position="807"/>
    </location>
</feature>
<evidence type="ECO:0000313" key="6">
    <source>
        <dbReference type="EMBL" id="KAG2187801.1"/>
    </source>
</evidence>
<feature type="domain" description="EF-hand" evidence="5">
    <location>
        <begin position="214"/>
        <end position="249"/>
    </location>
</feature>
<feature type="region of interest" description="Disordered" evidence="2">
    <location>
        <begin position="742"/>
        <end position="830"/>
    </location>
</feature>
<dbReference type="InterPro" id="IPR009060">
    <property type="entry name" value="UBA-like_sf"/>
</dbReference>
<accession>A0A8H7QAH6</accession>
<dbReference type="InterPro" id="IPR011992">
    <property type="entry name" value="EF-hand-dom_pair"/>
</dbReference>
<dbReference type="InterPro" id="IPR015940">
    <property type="entry name" value="UBA"/>
</dbReference>
<dbReference type="InterPro" id="IPR002048">
    <property type="entry name" value="EF_hand_dom"/>
</dbReference>
<keyword evidence="7" id="KW-1185">Reference proteome</keyword>
<dbReference type="SMART" id="SM00027">
    <property type="entry name" value="EH"/>
    <property type="match status" value="3"/>
</dbReference>
<dbReference type="PANTHER" id="PTHR11216:SF170">
    <property type="entry name" value="DYNAMIN ASSOCIATED PROTEIN 160, ISOFORM D"/>
    <property type="match status" value="1"/>
</dbReference>
<dbReference type="PROSITE" id="PS50222">
    <property type="entry name" value="EF_HAND_2"/>
    <property type="match status" value="4"/>
</dbReference>
<dbReference type="GO" id="GO:0005886">
    <property type="term" value="C:plasma membrane"/>
    <property type="evidence" value="ECO:0007669"/>
    <property type="project" value="TreeGrafter"/>
</dbReference>
<dbReference type="OrthoDB" id="524326at2759"/>